<evidence type="ECO:0000313" key="2">
    <source>
        <dbReference type="EMBL" id="TPX68297.1"/>
    </source>
</evidence>
<proteinExistence type="predicted"/>
<gene>
    <name evidence="2" type="ORF">CcCBS67573_g07221</name>
</gene>
<dbReference type="OrthoDB" id="415358at2759"/>
<dbReference type="Pfam" id="PF13621">
    <property type="entry name" value="Cupin_8"/>
    <property type="match status" value="1"/>
</dbReference>
<organism evidence="2 3">
    <name type="scientific">Chytriomyces confervae</name>
    <dbReference type="NCBI Taxonomy" id="246404"/>
    <lineage>
        <taxon>Eukaryota</taxon>
        <taxon>Fungi</taxon>
        <taxon>Fungi incertae sedis</taxon>
        <taxon>Chytridiomycota</taxon>
        <taxon>Chytridiomycota incertae sedis</taxon>
        <taxon>Chytridiomycetes</taxon>
        <taxon>Chytridiales</taxon>
        <taxon>Chytriomycetaceae</taxon>
        <taxon>Chytriomyces</taxon>
    </lineage>
</organism>
<protein>
    <recommendedName>
        <fullName evidence="1">JmjC domain-containing protein</fullName>
    </recommendedName>
</protein>
<comment type="caution">
    <text evidence="2">The sequence shown here is derived from an EMBL/GenBank/DDBJ whole genome shotgun (WGS) entry which is preliminary data.</text>
</comment>
<dbReference type="PANTHER" id="PTHR12461:SF99">
    <property type="entry name" value="BIFUNCTIONAL PEPTIDASE AND (3S)-LYSYL HYDROXYLASE JMJD7"/>
    <property type="match status" value="1"/>
</dbReference>
<evidence type="ECO:0000259" key="1">
    <source>
        <dbReference type="PROSITE" id="PS51184"/>
    </source>
</evidence>
<feature type="domain" description="JmjC" evidence="1">
    <location>
        <begin position="131"/>
        <end position="343"/>
    </location>
</feature>
<name>A0A507EY66_9FUNG</name>
<dbReference type="SUPFAM" id="SSF51197">
    <property type="entry name" value="Clavaminate synthase-like"/>
    <property type="match status" value="1"/>
</dbReference>
<dbReference type="Gene3D" id="2.60.120.10">
    <property type="entry name" value="Jelly Rolls"/>
    <property type="match status" value="1"/>
</dbReference>
<dbReference type="InterPro" id="IPR003347">
    <property type="entry name" value="JmjC_dom"/>
</dbReference>
<dbReference type="PROSITE" id="PS51184">
    <property type="entry name" value="JMJC"/>
    <property type="match status" value="1"/>
</dbReference>
<reference evidence="2 3" key="1">
    <citation type="journal article" date="2019" name="Sci. Rep.">
        <title>Comparative genomics of chytrid fungi reveal insights into the obligate biotrophic and pathogenic lifestyle of Synchytrium endobioticum.</title>
        <authorList>
            <person name="van de Vossenberg B.T.L.H."/>
            <person name="Warris S."/>
            <person name="Nguyen H.D.T."/>
            <person name="van Gent-Pelzer M.P.E."/>
            <person name="Joly D.L."/>
            <person name="van de Geest H.C."/>
            <person name="Bonants P.J.M."/>
            <person name="Smith D.S."/>
            <person name="Levesque C.A."/>
            <person name="van der Lee T.A.J."/>
        </authorList>
    </citation>
    <scope>NUCLEOTIDE SEQUENCE [LARGE SCALE GENOMIC DNA]</scope>
    <source>
        <strain evidence="2 3">CBS 675.73</strain>
    </source>
</reference>
<dbReference type="InterPro" id="IPR014710">
    <property type="entry name" value="RmlC-like_jellyroll"/>
</dbReference>
<dbReference type="EMBL" id="QEAP01000360">
    <property type="protein sequence ID" value="TPX68297.1"/>
    <property type="molecule type" value="Genomic_DNA"/>
</dbReference>
<accession>A0A507EY66</accession>
<dbReference type="STRING" id="246404.A0A507EY66"/>
<dbReference type="SMART" id="SM00558">
    <property type="entry name" value="JmjC"/>
    <property type="match status" value="1"/>
</dbReference>
<sequence>MDAALQRHCRTARSLGSHAVHELKLDSLTPANLESILAKNCSRNRVTVFRQYARDWDALSTFVDRDWLERTMETVCVDVAVTENGLADAVVEDVFCLPAEENLPFKDFIRRISTETDADPVHYYQAQNNNLREECAALFDQVPASIDFADKVFGSSPEAVNFWCGSHRALTSFHKDHYENLYAVVSGTKTFHLIPPTESWALEERTFPTSQYTPSMDHHTSTWSTTPVFIDEETGAMTTNASPTAKTRMKTRWCSLDPTSNPKHAETFAKRIGHTPKSGPLFLTVTLHRGDMLYLPALWAHKVEQRAGMDGDGSASWLKGAMAVNYWYDMDFSSPTFVMHSFLRRIAASVGYMEPDVDIEDSEDESE</sequence>
<dbReference type="AlphaFoldDB" id="A0A507EY66"/>
<dbReference type="PANTHER" id="PTHR12461">
    <property type="entry name" value="HYPOXIA-INDUCIBLE FACTOR 1 ALPHA INHIBITOR-RELATED"/>
    <property type="match status" value="1"/>
</dbReference>
<dbReference type="Proteomes" id="UP000320333">
    <property type="component" value="Unassembled WGS sequence"/>
</dbReference>
<evidence type="ECO:0000313" key="3">
    <source>
        <dbReference type="Proteomes" id="UP000320333"/>
    </source>
</evidence>
<keyword evidence="3" id="KW-1185">Reference proteome</keyword>
<dbReference type="InterPro" id="IPR041667">
    <property type="entry name" value="Cupin_8"/>
</dbReference>